<feature type="region of interest" description="Disordered" evidence="5">
    <location>
        <begin position="24"/>
        <end position="56"/>
    </location>
</feature>
<feature type="transmembrane region" description="Helical" evidence="6">
    <location>
        <begin position="584"/>
        <end position="606"/>
    </location>
</feature>
<feature type="transmembrane region" description="Helical" evidence="6">
    <location>
        <begin position="291"/>
        <end position="314"/>
    </location>
</feature>
<dbReference type="Proteomes" id="UP000313359">
    <property type="component" value="Unassembled WGS sequence"/>
</dbReference>
<feature type="transmembrane region" description="Helical" evidence="6">
    <location>
        <begin position="545"/>
        <end position="572"/>
    </location>
</feature>
<name>A0A5C2RVR3_9APHY</name>
<evidence type="ECO:0000256" key="4">
    <source>
        <dbReference type="ARBA" id="ARBA00023136"/>
    </source>
</evidence>
<feature type="transmembrane region" description="Helical" evidence="6">
    <location>
        <begin position="515"/>
        <end position="533"/>
    </location>
</feature>
<evidence type="ECO:0000313" key="8">
    <source>
        <dbReference type="Proteomes" id="UP000313359"/>
    </source>
</evidence>
<feature type="compositionally biased region" description="Low complexity" evidence="5">
    <location>
        <begin position="688"/>
        <end position="711"/>
    </location>
</feature>
<evidence type="ECO:0000256" key="2">
    <source>
        <dbReference type="ARBA" id="ARBA00022692"/>
    </source>
</evidence>
<feature type="compositionally biased region" description="Basic and acidic residues" evidence="5">
    <location>
        <begin position="169"/>
        <end position="180"/>
    </location>
</feature>
<accession>A0A5C2RVR3</accession>
<feature type="transmembrane region" description="Helical" evidence="6">
    <location>
        <begin position="618"/>
        <end position="636"/>
    </location>
</feature>
<dbReference type="EMBL" id="ML122307">
    <property type="protein sequence ID" value="RPD54326.1"/>
    <property type="molecule type" value="Genomic_DNA"/>
</dbReference>
<dbReference type="Gene3D" id="1.20.1250.20">
    <property type="entry name" value="MFS general substrate transporter like domains"/>
    <property type="match status" value="1"/>
</dbReference>
<reference evidence="7" key="1">
    <citation type="journal article" date="2018" name="Genome Biol. Evol.">
        <title>Genomics and development of Lentinus tigrinus, a white-rot wood-decaying mushroom with dimorphic fruiting bodies.</title>
        <authorList>
            <person name="Wu B."/>
            <person name="Xu Z."/>
            <person name="Knudson A."/>
            <person name="Carlson A."/>
            <person name="Chen N."/>
            <person name="Kovaka S."/>
            <person name="LaButti K."/>
            <person name="Lipzen A."/>
            <person name="Pennachio C."/>
            <person name="Riley R."/>
            <person name="Schakwitz W."/>
            <person name="Umezawa K."/>
            <person name="Ohm R.A."/>
            <person name="Grigoriev I.V."/>
            <person name="Nagy L.G."/>
            <person name="Gibbons J."/>
            <person name="Hibbett D."/>
        </authorList>
    </citation>
    <scope>NUCLEOTIDE SEQUENCE [LARGE SCALE GENOMIC DNA]</scope>
    <source>
        <strain evidence="7">ALCF2SS1-6</strain>
    </source>
</reference>
<feature type="region of interest" description="Disordered" evidence="5">
    <location>
        <begin position="154"/>
        <end position="182"/>
    </location>
</feature>
<evidence type="ECO:0000313" key="7">
    <source>
        <dbReference type="EMBL" id="RPD54326.1"/>
    </source>
</evidence>
<feature type="transmembrane region" description="Helical" evidence="6">
    <location>
        <begin position="334"/>
        <end position="357"/>
    </location>
</feature>
<dbReference type="InterPro" id="IPR036259">
    <property type="entry name" value="MFS_trans_sf"/>
</dbReference>
<organism evidence="7 8">
    <name type="scientific">Lentinus tigrinus ALCF2SS1-6</name>
    <dbReference type="NCBI Taxonomy" id="1328759"/>
    <lineage>
        <taxon>Eukaryota</taxon>
        <taxon>Fungi</taxon>
        <taxon>Dikarya</taxon>
        <taxon>Basidiomycota</taxon>
        <taxon>Agaricomycotina</taxon>
        <taxon>Agaricomycetes</taxon>
        <taxon>Polyporales</taxon>
        <taxon>Polyporaceae</taxon>
        <taxon>Lentinus</taxon>
    </lineage>
</organism>
<dbReference type="InterPro" id="IPR011701">
    <property type="entry name" value="MFS"/>
</dbReference>
<sequence length="711" mass="75747">MSSEDTYQAVDAVVSSNFSIYSPSVSRPRGSVQPYPGSASRTRLGQSAGLSEQDALLGGGKPAKKPFYRPRPLWLVPFAVVASIVRGMTLAPRVQVYTQLSCNAVYGHDVYDHTRVNETSLFPNSHHIPSLPSHSAASVPLELHFPASQQSVYANLNGTKPSDDDDEPDPRRPPSERCIKDPAVQSRAARLQTIMTTTMGVLSALTTGWWGHFGETNGRTRVLAVATFGLFMTDLVFILVSTPHSIFAAHGHKLLIISPIIEGLCGGWSTLQAATSAYISDCTSDGSRAHIFSRFTGMFFLGFAVGPTIGAFLIKHPFIPVFSPAIGVHNGAPTVTSVFYVGATASFINLMLVIFLFPESLHKKRAKMAAQSLLPAISTPSAEGEAVQGIVHRFISPLKLFLPKTVHGPNGTKHTDWSMTLLATVLFGYLLSNGIFQIKYLYAEHVYGWGAEQLSYYISAMGFARALHLLLVLPFIISTFKPKPKPKPAQPGAQVANTGKPNAAALAKEMRFDMALIRGSLLIDLFSHSIVALSSPEAGPAAGQALFVGATAMNSFGAGLIPAVNSLALCILQSRGVTDTGKMFGAFSVLQATGQMIVGPILFGIIYSNTVATFPKTIFAFAGSLVFVSLVVFILLRPDAMLKPHGKGKRVGAGPATLEAHLDIPRGRSRKSKDIRQSFSGMQIPPYAGQSYGATSSSSGSGSASGFGSAS</sequence>
<feature type="transmembrane region" description="Helical" evidence="6">
    <location>
        <begin position="454"/>
        <end position="477"/>
    </location>
</feature>
<keyword evidence="3 6" id="KW-1133">Transmembrane helix</keyword>
<feature type="region of interest" description="Disordered" evidence="5">
    <location>
        <begin position="681"/>
        <end position="711"/>
    </location>
</feature>
<dbReference type="PANTHER" id="PTHR23507:SF1">
    <property type="entry name" value="FI18259P1-RELATED"/>
    <property type="match status" value="1"/>
</dbReference>
<dbReference type="GO" id="GO:0022857">
    <property type="term" value="F:transmembrane transporter activity"/>
    <property type="evidence" value="ECO:0007669"/>
    <property type="project" value="InterPro"/>
</dbReference>
<evidence type="ECO:0000256" key="3">
    <source>
        <dbReference type="ARBA" id="ARBA00022989"/>
    </source>
</evidence>
<comment type="subcellular location">
    <subcellularLocation>
        <location evidence="1">Membrane</location>
        <topology evidence="1">Multi-pass membrane protein</topology>
    </subcellularLocation>
</comment>
<keyword evidence="4 6" id="KW-0472">Membrane</keyword>
<feature type="transmembrane region" description="Helical" evidence="6">
    <location>
        <begin position="222"/>
        <end position="242"/>
    </location>
</feature>
<dbReference type="PANTHER" id="PTHR23507">
    <property type="entry name" value="ZGC:174356"/>
    <property type="match status" value="1"/>
</dbReference>
<dbReference type="SUPFAM" id="SSF103473">
    <property type="entry name" value="MFS general substrate transporter"/>
    <property type="match status" value="1"/>
</dbReference>
<dbReference type="AlphaFoldDB" id="A0A5C2RVR3"/>
<proteinExistence type="predicted"/>
<protein>
    <submittedName>
        <fullName evidence="7">MFS general substrate transporter</fullName>
    </submittedName>
</protein>
<gene>
    <name evidence="7" type="ORF">L227DRAFT_580604</name>
</gene>
<dbReference type="Pfam" id="PF07690">
    <property type="entry name" value="MFS_1"/>
    <property type="match status" value="1"/>
</dbReference>
<keyword evidence="2 6" id="KW-0812">Transmembrane</keyword>
<keyword evidence="8" id="KW-1185">Reference proteome</keyword>
<feature type="transmembrane region" description="Helical" evidence="6">
    <location>
        <begin position="421"/>
        <end position="442"/>
    </location>
</feature>
<dbReference type="OrthoDB" id="3026777at2759"/>
<evidence type="ECO:0000256" key="6">
    <source>
        <dbReference type="SAM" id="Phobius"/>
    </source>
</evidence>
<dbReference type="GO" id="GO:0016020">
    <property type="term" value="C:membrane"/>
    <property type="evidence" value="ECO:0007669"/>
    <property type="project" value="UniProtKB-SubCell"/>
</dbReference>
<evidence type="ECO:0000256" key="1">
    <source>
        <dbReference type="ARBA" id="ARBA00004141"/>
    </source>
</evidence>
<evidence type="ECO:0000256" key="5">
    <source>
        <dbReference type="SAM" id="MobiDB-lite"/>
    </source>
</evidence>
<feature type="compositionally biased region" description="Polar residues" evidence="5">
    <location>
        <begin position="39"/>
        <end position="50"/>
    </location>
</feature>
<feature type="transmembrane region" description="Helical" evidence="6">
    <location>
        <begin position="191"/>
        <end position="210"/>
    </location>
</feature>